<reference evidence="1" key="1">
    <citation type="submission" date="2016-04" db="EMBL/GenBank/DDBJ databases">
        <authorList>
            <person name="Nguyen H.D."/>
            <person name="Samba Siva P."/>
            <person name="Cullis J."/>
            <person name="Levesque C.A."/>
            <person name="Hambleton S."/>
        </authorList>
    </citation>
    <scope>NUCLEOTIDE SEQUENCE</scope>
    <source>
        <strain evidence="1">DAOMC 236416</strain>
    </source>
</reference>
<sequence>MTFHTTHAPGPLPVGTVGDQDTLNNSPECHSVTCKVHIFPLSPKIDHGPGRTSLATSVLDLGSHSSHSVAKERQRFLEVLLSTLYYAAATPAKTRRLSWVQGRTASPQQVFETRSAAGLSVA</sequence>
<evidence type="ECO:0000313" key="2">
    <source>
        <dbReference type="Proteomes" id="UP000077521"/>
    </source>
</evidence>
<reference evidence="1" key="2">
    <citation type="journal article" date="2019" name="IMA Fungus">
        <title>Genome sequencing and comparison of five Tilletia species to identify candidate genes for the detection of regulated species infecting wheat.</title>
        <authorList>
            <person name="Nguyen H.D.T."/>
            <person name="Sultana T."/>
            <person name="Kesanakurti P."/>
            <person name="Hambleton S."/>
        </authorList>
    </citation>
    <scope>NUCLEOTIDE SEQUENCE</scope>
    <source>
        <strain evidence="1">DAOMC 236416</strain>
    </source>
</reference>
<dbReference type="AlphaFoldDB" id="A0A177TK70"/>
<dbReference type="Proteomes" id="UP000077521">
    <property type="component" value="Unassembled WGS sequence"/>
</dbReference>
<protein>
    <submittedName>
        <fullName evidence="1">Uncharacterized protein</fullName>
    </submittedName>
</protein>
<organism evidence="1 2">
    <name type="scientific">Tilletia indica</name>
    <dbReference type="NCBI Taxonomy" id="43049"/>
    <lineage>
        <taxon>Eukaryota</taxon>
        <taxon>Fungi</taxon>
        <taxon>Dikarya</taxon>
        <taxon>Basidiomycota</taxon>
        <taxon>Ustilaginomycotina</taxon>
        <taxon>Exobasidiomycetes</taxon>
        <taxon>Tilletiales</taxon>
        <taxon>Tilletiaceae</taxon>
        <taxon>Tilletia</taxon>
    </lineage>
</organism>
<dbReference type="EMBL" id="LWDF02000239">
    <property type="protein sequence ID" value="KAE8251600.1"/>
    <property type="molecule type" value="Genomic_DNA"/>
</dbReference>
<gene>
    <name evidence="1" type="ORF">A4X13_0g3926</name>
</gene>
<evidence type="ECO:0000313" key="1">
    <source>
        <dbReference type="EMBL" id="KAE8251600.1"/>
    </source>
</evidence>
<comment type="caution">
    <text evidence="1">The sequence shown here is derived from an EMBL/GenBank/DDBJ whole genome shotgun (WGS) entry which is preliminary data.</text>
</comment>
<proteinExistence type="predicted"/>
<accession>A0A177TK70</accession>
<keyword evidence="2" id="KW-1185">Reference proteome</keyword>
<name>A0A177TK70_9BASI</name>